<dbReference type="Gene3D" id="3.40.50.1360">
    <property type="match status" value="1"/>
</dbReference>
<evidence type="ECO:0000256" key="4">
    <source>
        <dbReference type="ARBA" id="ARBA00011959"/>
    </source>
</evidence>
<dbReference type="InterPro" id="IPR004788">
    <property type="entry name" value="Ribose5P_isomerase_type_A"/>
</dbReference>
<keyword evidence="5" id="KW-0413">Isomerase</keyword>
<gene>
    <name evidence="6" type="ORF">H6P81_018682</name>
</gene>
<dbReference type="CDD" id="cd01398">
    <property type="entry name" value="RPI_A"/>
    <property type="match status" value="1"/>
</dbReference>
<evidence type="ECO:0000313" key="6">
    <source>
        <dbReference type="EMBL" id="KAG9442828.1"/>
    </source>
</evidence>
<dbReference type="EC" id="5.3.1.6" evidence="4"/>
<organism evidence="6 7">
    <name type="scientific">Aristolochia fimbriata</name>
    <name type="common">White veined hardy Dutchman's pipe vine</name>
    <dbReference type="NCBI Taxonomy" id="158543"/>
    <lineage>
        <taxon>Eukaryota</taxon>
        <taxon>Viridiplantae</taxon>
        <taxon>Streptophyta</taxon>
        <taxon>Embryophyta</taxon>
        <taxon>Tracheophyta</taxon>
        <taxon>Spermatophyta</taxon>
        <taxon>Magnoliopsida</taxon>
        <taxon>Magnoliidae</taxon>
        <taxon>Piperales</taxon>
        <taxon>Aristolochiaceae</taxon>
        <taxon>Aristolochia</taxon>
    </lineage>
</organism>
<dbReference type="PANTHER" id="PTHR43748">
    <property type="entry name" value="RIBOSE-5-PHOSPHATE ISOMERASE 3, CHLOROPLASTIC-RELATED"/>
    <property type="match status" value="1"/>
</dbReference>
<dbReference type="SUPFAM" id="SSF75445">
    <property type="entry name" value="D-ribose-5-phosphate isomerase (RpiA), lid domain"/>
    <property type="match status" value="1"/>
</dbReference>
<dbReference type="GO" id="GO:0004751">
    <property type="term" value="F:ribose-5-phosphate isomerase activity"/>
    <property type="evidence" value="ECO:0007669"/>
    <property type="project" value="UniProtKB-EC"/>
</dbReference>
<dbReference type="Proteomes" id="UP000825729">
    <property type="component" value="Unassembled WGS sequence"/>
</dbReference>
<reference evidence="6 7" key="1">
    <citation type="submission" date="2021-07" db="EMBL/GenBank/DDBJ databases">
        <title>The Aristolochia fimbriata genome: insights into angiosperm evolution, floral development and chemical biosynthesis.</title>
        <authorList>
            <person name="Jiao Y."/>
        </authorList>
    </citation>
    <scope>NUCLEOTIDE SEQUENCE [LARGE SCALE GENOMIC DNA]</scope>
    <source>
        <strain evidence="6">IBCAS-2021</strain>
        <tissue evidence="6">Leaf</tissue>
    </source>
</reference>
<dbReference type="InterPro" id="IPR020672">
    <property type="entry name" value="Ribose5P_isomerase_typA_subgr"/>
</dbReference>
<dbReference type="GO" id="GO:0009052">
    <property type="term" value="P:pentose-phosphate shunt, non-oxidative branch"/>
    <property type="evidence" value="ECO:0007669"/>
    <property type="project" value="InterPro"/>
</dbReference>
<dbReference type="PANTHER" id="PTHR43748:SF2">
    <property type="entry name" value="RIBOSE-5-PHOSPHATE ISOMERASE 2-RELATED"/>
    <property type="match status" value="1"/>
</dbReference>
<comment type="caution">
    <text evidence="6">The sequence shown here is derived from an EMBL/GenBank/DDBJ whole genome shotgun (WGS) entry which is preliminary data.</text>
</comment>
<dbReference type="NCBIfam" id="TIGR00021">
    <property type="entry name" value="rpiA"/>
    <property type="match status" value="1"/>
</dbReference>
<evidence type="ECO:0000256" key="1">
    <source>
        <dbReference type="ARBA" id="ARBA00001713"/>
    </source>
</evidence>
<evidence type="ECO:0000256" key="2">
    <source>
        <dbReference type="ARBA" id="ARBA00004988"/>
    </source>
</evidence>
<sequence>MAIRCSQFIFKDKAGLYSEKAGMENAVLAAAASSSSAAVAPPVSVPRPVLTQEDLKRIAAYKAVDFVESGMVVGLGTGSTACHAVARIAELLRLGKLKNVVGIPTSKKTEEQALALGLPLSDLVAYPSVDVAIDGADEVDPWFNLIKGRGGSLYREKMVESRCGRFVVIVDESKLVKKLGEGGHAMPVEVVPFGWNVTLEKLQSLFKSSGCVAQLRTGSDGKPFLTDNLNYIVNLFFKNGIEDIHSASDAIKRVVGVVEHGMFIDMTTTLIVAGTDGVTLKNKSDLCLHKDA</sequence>
<dbReference type="FunFam" id="3.40.50.1360:FF:000001">
    <property type="entry name" value="Ribose-5-phosphate isomerase A"/>
    <property type="match status" value="1"/>
</dbReference>
<evidence type="ECO:0000256" key="5">
    <source>
        <dbReference type="ARBA" id="ARBA00023235"/>
    </source>
</evidence>
<evidence type="ECO:0000313" key="7">
    <source>
        <dbReference type="Proteomes" id="UP000825729"/>
    </source>
</evidence>
<dbReference type="Pfam" id="PF06026">
    <property type="entry name" value="Rib_5-P_isom_A"/>
    <property type="match status" value="1"/>
</dbReference>
<evidence type="ECO:0000256" key="3">
    <source>
        <dbReference type="ARBA" id="ARBA00008088"/>
    </source>
</evidence>
<dbReference type="AlphaFoldDB" id="A0AAV7E2M3"/>
<dbReference type="NCBIfam" id="NF001924">
    <property type="entry name" value="PRK00702.1"/>
    <property type="match status" value="1"/>
</dbReference>
<dbReference type="SUPFAM" id="SSF100950">
    <property type="entry name" value="NagB/RpiA/CoA transferase-like"/>
    <property type="match status" value="1"/>
</dbReference>
<comment type="catalytic activity">
    <reaction evidence="1">
        <text>aldehydo-D-ribose 5-phosphate = D-ribulose 5-phosphate</text>
        <dbReference type="Rhea" id="RHEA:14657"/>
        <dbReference type="ChEBI" id="CHEBI:58121"/>
        <dbReference type="ChEBI" id="CHEBI:58273"/>
        <dbReference type="EC" id="5.3.1.6"/>
    </reaction>
</comment>
<dbReference type="Gene3D" id="3.30.70.260">
    <property type="match status" value="1"/>
</dbReference>
<dbReference type="EMBL" id="JAINDJ010000007">
    <property type="protein sequence ID" value="KAG9442828.1"/>
    <property type="molecule type" value="Genomic_DNA"/>
</dbReference>
<keyword evidence="7" id="KW-1185">Reference proteome</keyword>
<protein>
    <recommendedName>
        <fullName evidence="4">ribose-5-phosphate isomerase</fullName>
        <ecNumber evidence="4">5.3.1.6</ecNumber>
    </recommendedName>
</protein>
<proteinExistence type="inferred from homology"/>
<comment type="similarity">
    <text evidence="3">Belongs to the ribose 5-phosphate isomerase family.</text>
</comment>
<comment type="pathway">
    <text evidence="2">Carbohydrate degradation; pentose phosphate pathway; D-ribose 5-phosphate from D-ribulose 5-phosphate (non-oxidative stage): step 1/1.</text>
</comment>
<dbReference type="InterPro" id="IPR037171">
    <property type="entry name" value="NagB/RpiA_transferase-like"/>
</dbReference>
<accession>A0AAV7E2M3</accession>
<dbReference type="HAMAP" id="MF_00170">
    <property type="entry name" value="Rib_5P_isom_A"/>
    <property type="match status" value="1"/>
</dbReference>
<name>A0AAV7E2M3_ARIFI</name>
<dbReference type="InterPro" id="IPR050262">
    <property type="entry name" value="Ribose-5P_isomerase"/>
</dbReference>